<name>A0ABU9I805_9FLAO</name>
<evidence type="ECO:0000313" key="1">
    <source>
        <dbReference type="EMBL" id="MEL1248550.1"/>
    </source>
</evidence>
<dbReference type="EMBL" id="JBBYHT010000005">
    <property type="protein sequence ID" value="MEL1248550.1"/>
    <property type="molecule type" value="Genomic_DNA"/>
</dbReference>
<evidence type="ECO:0000313" key="2">
    <source>
        <dbReference type="Proteomes" id="UP001393056"/>
    </source>
</evidence>
<organism evidence="1 2">
    <name type="scientific">Flavobacterium helocola</name>
    <dbReference type="NCBI Taxonomy" id="3139139"/>
    <lineage>
        <taxon>Bacteria</taxon>
        <taxon>Pseudomonadati</taxon>
        <taxon>Bacteroidota</taxon>
        <taxon>Flavobacteriia</taxon>
        <taxon>Flavobacteriales</taxon>
        <taxon>Flavobacteriaceae</taxon>
        <taxon>Flavobacterium</taxon>
    </lineage>
</organism>
<evidence type="ECO:0008006" key="3">
    <source>
        <dbReference type="Google" id="ProtNLM"/>
    </source>
</evidence>
<comment type="caution">
    <text evidence="1">The sequence shown here is derived from an EMBL/GenBank/DDBJ whole genome shotgun (WGS) entry which is preliminary data.</text>
</comment>
<gene>
    <name evidence="1" type="ORF">AAEO58_10890</name>
</gene>
<keyword evidence="2" id="KW-1185">Reference proteome</keyword>
<protein>
    <recommendedName>
        <fullName evidence="3">DUF4375 domain-containing protein</fullName>
    </recommendedName>
</protein>
<dbReference type="RefSeq" id="WP_341683405.1">
    <property type="nucleotide sequence ID" value="NZ_JBBYHT010000005.1"/>
</dbReference>
<proteinExistence type="predicted"/>
<dbReference type="Proteomes" id="UP001393056">
    <property type="component" value="Unassembled WGS sequence"/>
</dbReference>
<accession>A0ABU9I805</accession>
<sequence>MEIEKKEVLNWFWNFRPDLAVDENYVEDLHRQYVQSNKNLSLDESSFFGYVVFNYRSEIIDFIYAALEENWSEVHLDWELENKTTFHIKSLKEIIDSNDPVENQEQYPHLEFNEENVRKIYLNLIDNYIKKSTVLKS</sequence>
<reference evidence="1 2" key="1">
    <citation type="submission" date="2024-04" db="EMBL/GenBank/DDBJ databases">
        <title>Flavobacterium sp. DGU41 16S ribosomal RNA gene Genome sequencing and assembly.</title>
        <authorList>
            <person name="Park S."/>
        </authorList>
    </citation>
    <scope>NUCLEOTIDE SEQUENCE [LARGE SCALE GENOMIC DNA]</scope>
    <source>
        <strain evidence="1 2">DGU41</strain>
    </source>
</reference>